<sequence>MVTGHSPGLPAYADYVSSVETAPRAAPRLPFAVLVVLGVILIAAPLLTGMFPRAAKGEAMIGDFAPFVTQSELDGYRGDLGVLDAARTDIAGLRAQGLAPGTYDRIDTFVRDYPGIRSDLSTTIDTIDAQRGNYQRLADLPPLSTLPWLLALAGLVFVAAGVFGWRRAVSGRRGGGWRVLSALVGAALVIFPIAGGLFAAAPAGQPLLDGFRPVLTHDEVRKVQGYFVTLVAADGELNSRFTADVRAAHPDADLTAITTLEQRWQPMTSHFAALIGAMNDNVGHLDAVAALNDSTKPLGFTAFRGLGWFFLAPGVIALAAAAWGSGAGLRIIPARNRSDRQGGEQ</sequence>
<keyword evidence="1" id="KW-0472">Membrane</keyword>
<feature type="transmembrane region" description="Helical" evidence="1">
    <location>
        <begin position="177"/>
        <end position="201"/>
    </location>
</feature>
<dbReference type="EMBL" id="CP006850">
    <property type="protein sequence ID" value="AHH16017.1"/>
    <property type="molecule type" value="Genomic_DNA"/>
</dbReference>
<organism evidence="2 3">
    <name type="scientific">Nocardia nova SH22a</name>
    <dbReference type="NCBI Taxonomy" id="1415166"/>
    <lineage>
        <taxon>Bacteria</taxon>
        <taxon>Bacillati</taxon>
        <taxon>Actinomycetota</taxon>
        <taxon>Actinomycetes</taxon>
        <taxon>Mycobacteriales</taxon>
        <taxon>Nocardiaceae</taxon>
        <taxon>Nocardia</taxon>
    </lineage>
</organism>
<feature type="transmembrane region" description="Helical" evidence="1">
    <location>
        <begin position="306"/>
        <end position="332"/>
    </location>
</feature>
<evidence type="ECO:0000313" key="2">
    <source>
        <dbReference type="EMBL" id="AHH16017.1"/>
    </source>
</evidence>
<accession>W5T9Z0</accession>
<protein>
    <recommendedName>
        <fullName evidence="4">Transmembrane protein</fullName>
    </recommendedName>
</protein>
<dbReference type="PATRIC" id="fig|1415166.3.peg.1228"/>
<feature type="transmembrane region" description="Helical" evidence="1">
    <location>
        <begin position="146"/>
        <end position="165"/>
    </location>
</feature>
<proteinExistence type="predicted"/>
<dbReference type="AlphaFoldDB" id="W5T9Z0"/>
<evidence type="ECO:0000256" key="1">
    <source>
        <dbReference type="SAM" id="Phobius"/>
    </source>
</evidence>
<dbReference type="Proteomes" id="UP000019150">
    <property type="component" value="Chromosome"/>
</dbReference>
<name>W5T9Z0_9NOCA</name>
<dbReference type="eggNOG" id="ENOG502ZRGT">
    <property type="taxonomic scope" value="Bacteria"/>
</dbReference>
<evidence type="ECO:0000313" key="3">
    <source>
        <dbReference type="Proteomes" id="UP000019150"/>
    </source>
</evidence>
<evidence type="ECO:0008006" key="4">
    <source>
        <dbReference type="Google" id="ProtNLM"/>
    </source>
</evidence>
<dbReference type="HOGENOM" id="CLU_796500_0_0_11"/>
<gene>
    <name evidence="2" type="ORF">NONO_c12100</name>
</gene>
<dbReference type="KEGG" id="nno:NONO_c12100"/>
<dbReference type="STRING" id="1415166.NONO_c12100"/>
<keyword evidence="1" id="KW-0812">Transmembrane</keyword>
<feature type="transmembrane region" description="Helical" evidence="1">
    <location>
        <begin position="31"/>
        <end position="51"/>
    </location>
</feature>
<reference evidence="2 3" key="1">
    <citation type="journal article" date="2014" name="Appl. Environ. Microbiol.">
        <title>Insights into the Microbial Degradation of Rubber and Gutta-Percha by Analysis of the Complete Genome of Nocardia nova SH22a.</title>
        <authorList>
            <person name="Luo Q."/>
            <person name="Hiessl S."/>
            <person name="Poehlein A."/>
            <person name="Daniel R."/>
            <person name="Steinbuchel A."/>
        </authorList>
    </citation>
    <scope>NUCLEOTIDE SEQUENCE [LARGE SCALE GENOMIC DNA]</scope>
    <source>
        <strain evidence="2">SH22a</strain>
    </source>
</reference>
<keyword evidence="3" id="KW-1185">Reference proteome</keyword>
<keyword evidence="1" id="KW-1133">Transmembrane helix</keyword>